<name>A0A9W9NHD7_9EURO</name>
<dbReference type="InterPro" id="IPR002483">
    <property type="entry name" value="PWI_dom"/>
</dbReference>
<dbReference type="GO" id="GO:0005681">
    <property type="term" value="C:spliceosomal complex"/>
    <property type="evidence" value="ECO:0007669"/>
    <property type="project" value="TreeGrafter"/>
</dbReference>
<dbReference type="GeneID" id="83205818"/>
<evidence type="ECO:0000313" key="4">
    <source>
        <dbReference type="EMBL" id="KAJ5220015.1"/>
    </source>
</evidence>
<reference evidence="4" key="1">
    <citation type="submission" date="2022-11" db="EMBL/GenBank/DDBJ databases">
        <authorList>
            <person name="Petersen C."/>
        </authorList>
    </citation>
    <scope>NUCLEOTIDE SEQUENCE</scope>
    <source>
        <strain evidence="4">IBT 19713</strain>
    </source>
</reference>
<feature type="compositionally biased region" description="Basic and acidic residues" evidence="2">
    <location>
        <begin position="252"/>
        <end position="282"/>
    </location>
</feature>
<dbReference type="PANTHER" id="PTHR23148">
    <property type="entry name" value="SERINE/ARGININE REGULATED NUCLEAR MATRIX PROTEIN"/>
    <property type="match status" value="1"/>
</dbReference>
<accession>A0A9W9NHD7</accession>
<dbReference type="EMBL" id="JAPQKS010000007">
    <property type="protein sequence ID" value="KAJ5220015.1"/>
    <property type="molecule type" value="Genomic_DNA"/>
</dbReference>
<dbReference type="PROSITE" id="PS51025">
    <property type="entry name" value="PWI"/>
    <property type="match status" value="1"/>
</dbReference>
<dbReference type="OrthoDB" id="163257at2759"/>
<dbReference type="PANTHER" id="PTHR23148:SF0">
    <property type="entry name" value="SERINE_ARGININE REPETITIVE MATRIX PROTEIN 1"/>
    <property type="match status" value="1"/>
</dbReference>
<feature type="compositionally biased region" description="Basic residues" evidence="2">
    <location>
        <begin position="214"/>
        <end position="235"/>
    </location>
</feature>
<dbReference type="InterPro" id="IPR052225">
    <property type="entry name" value="Ser/Arg_repetitive_matrix"/>
</dbReference>
<dbReference type="GO" id="GO:0048024">
    <property type="term" value="P:regulation of mRNA splicing, via spliceosome"/>
    <property type="evidence" value="ECO:0007669"/>
    <property type="project" value="TreeGrafter"/>
</dbReference>
<dbReference type="GO" id="GO:0003723">
    <property type="term" value="F:RNA binding"/>
    <property type="evidence" value="ECO:0007669"/>
    <property type="project" value="TreeGrafter"/>
</dbReference>
<sequence>MGDPVNAKLLKQMKFPPEFNLKVDMQKVNVEVMKIWIAGQIEKILGDDDIVIQLCFNLLEGTRFPDIKSMQIQLMGFLEKDTAAFCKELWGLCLSAQESPQGIPKELLEAKKDMLRKQQLEAEKAAEEARRRREEDDRRDREVAELRRRDREERGRGGRDERGWNSRGRQERGRRDSYSSRRRSQSPRGRGSDRFRDHPSRRDLDSYVPSNSYRSRRSPRPSSRSPHHSPGRHERHGGSRSPGRGHSRGLRRNSDHSSRRQSLDQENLGGKEDVAKPKGKGD</sequence>
<dbReference type="RefSeq" id="XP_058326845.1">
    <property type="nucleotide sequence ID" value="XM_058478515.1"/>
</dbReference>
<evidence type="ECO:0000259" key="3">
    <source>
        <dbReference type="PROSITE" id="PS51025"/>
    </source>
</evidence>
<reference evidence="4" key="2">
    <citation type="journal article" date="2023" name="IMA Fungus">
        <title>Comparative genomic study of the Penicillium genus elucidates a diverse pangenome and 15 lateral gene transfer events.</title>
        <authorList>
            <person name="Petersen C."/>
            <person name="Sorensen T."/>
            <person name="Nielsen M.R."/>
            <person name="Sondergaard T.E."/>
            <person name="Sorensen J.L."/>
            <person name="Fitzpatrick D.A."/>
            <person name="Frisvad J.C."/>
            <person name="Nielsen K.L."/>
        </authorList>
    </citation>
    <scope>NUCLEOTIDE SEQUENCE</scope>
    <source>
        <strain evidence="4">IBT 19713</strain>
    </source>
</reference>
<evidence type="ECO:0000313" key="5">
    <source>
        <dbReference type="Proteomes" id="UP001150941"/>
    </source>
</evidence>
<comment type="caution">
    <text evidence="4">The sequence shown here is derived from an EMBL/GenBank/DDBJ whole genome shotgun (WGS) entry which is preliminary data.</text>
</comment>
<dbReference type="Proteomes" id="UP001150941">
    <property type="component" value="Unassembled WGS sequence"/>
</dbReference>
<dbReference type="InterPro" id="IPR036483">
    <property type="entry name" value="PWI_dom_sf"/>
</dbReference>
<dbReference type="Gene3D" id="1.20.1390.10">
    <property type="entry name" value="PWI domain"/>
    <property type="match status" value="1"/>
</dbReference>
<feature type="compositionally biased region" description="Basic and acidic residues" evidence="2">
    <location>
        <begin position="119"/>
        <end position="179"/>
    </location>
</feature>
<dbReference type="Pfam" id="PF01480">
    <property type="entry name" value="PWI"/>
    <property type="match status" value="1"/>
</dbReference>
<keyword evidence="1" id="KW-0507">mRNA processing</keyword>
<dbReference type="SUPFAM" id="SSF101233">
    <property type="entry name" value="PWI domain"/>
    <property type="match status" value="1"/>
</dbReference>
<gene>
    <name evidence="4" type="ORF">N7468_009219</name>
</gene>
<feature type="region of interest" description="Disordered" evidence="2">
    <location>
        <begin position="119"/>
        <end position="282"/>
    </location>
</feature>
<dbReference type="GO" id="GO:0006397">
    <property type="term" value="P:mRNA processing"/>
    <property type="evidence" value="ECO:0007669"/>
    <property type="project" value="UniProtKB-KW"/>
</dbReference>
<dbReference type="AlphaFoldDB" id="A0A9W9NHD7"/>
<keyword evidence="5" id="KW-1185">Reference proteome</keyword>
<evidence type="ECO:0000256" key="2">
    <source>
        <dbReference type="SAM" id="MobiDB-lite"/>
    </source>
</evidence>
<dbReference type="SMART" id="SM00311">
    <property type="entry name" value="PWI"/>
    <property type="match status" value="1"/>
</dbReference>
<feature type="domain" description="PWI" evidence="3">
    <location>
        <begin position="12"/>
        <end position="110"/>
    </location>
</feature>
<feature type="compositionally biased region" description="Basic and acidic residues" evidence="2">
    <location>
        <begin position="190"/>
        <end position="205"/>
    </location>
</feature>
<proteinExistence type="predicted"/>
<organism evidence="4 5">
    <name type="scientific">Penicillium chermesinum</name>
    <dbReference type="NCBI Taxonomy" id="63820"/>
    <lineage>
        <taxon>Eukaryota</taxon>
        <taxon>Fungi</taxon>
        <taxon>Dikarya</taxon>
        <taxon>Ascomycota</taxon>
        <taxon>Pezizomycotina</taxon>
        <taxon>Eurotiomycetes</taxon>
        <taxon>Eurotiomycetidae</taxon>
        <taxon>Eurotiales</taxon>
        <taxon>Aspergillaceae</taxon>
        <taxon>Penicillium</taxon>
    </lineage>
</organism>
<protein>
    <submittedName>
        <fullName evidence="4">PWI domain mRNA processing protein</fullName>
    </submittedName>
</protein>
<evidence type="ECO:0000256" key="1">
    <source>
        <dbReference type="ARBA" id="ARBA00022664"/>
    </source>
</evidence>